<dbReference type="RefSeq" id="XP_007677673.1">
    <property type="nucleotide sequence ID" value="XM_007679483.1"/>
</dbReference>
<organism evidence="1 2">
    <name type="scientific">Baudoinia panamericana (strain UAMH 10762)</name>
    <name type="common">Angels' share fungus</name>
    <name type="synonym">Baudoinia compniacensis (strain UAMH 10762)</name>
    <dbReference type="NCBI Taxonomy" id="717646"/>
    <lineage>
        <taxon>Eukaryota</taxon>
        <taxon>Fungi</taxon>
        <taxon>Dikarya</taxon>
        <taxon>Ascomycota</taxon>
        <taxon>Pezizomycotina</taxon>
        <taxon>Dothideomycetes</taxon>
        <taxon>Dothideomycetidae</taxon>
        <taxon>Mycosphaerellales</taxon>
        <taxon>Teratosphaeriaceae</taxon>
        <taxon>Baudoinia</taxon>
    </lineage>
</organism>
<proteinExistence type="predicted"/>
<keyword evidence="2" id="KW-1185">Reference proteome</keyword>
<dbReference type="GeneID" id="19115133"/>
<sequence>MHGYSEPCRSSIAASRKICVIWKLPYSSDTRVTNAELDVDRLLIPRTIAMMSKDAAILPSPKKVPCVAVTGIAAIAAYLKRVELLPSRIRLGNSR</sequence>
<evidence type="ECO:0000313" key="2">
    <source>
        <dbReference type="Proteomes" id="UP000011761"/>
    </source>
</evidence>
<name>M2MEK1_BAUPA</name>
<accession>M2MEK1</accession>
<dbReference type="HOGENOM" id="CLU_2372462_0_0_1"/>
<dbReference type="Proteomes" id="UP000011761">
    <property type="component" value="Unassembled WGS sequence"/>
</dbReference>
<reference evidence="1 2" key="1">
    <citation type="journal article" date="2012" name="PLoS Pathog.">
        <title>Diverse lifestyles and strategies of plant pathogenesis encoded in the genomes of eighteen Dothideomycetes fungi.</title>
        <authorList>
            <person name="Ohm R.A."/>
            <person name="Feau N."/>
            <person name="Henrissat B."/>
            <person name="Schoch C.L."/>
            <person name="Horwitz B.A."/>
            <person name="Barry K.W."/>
            <person name="Condon B.J."/>
            <person name="Copeland A.C."/>
            <person name="Dhillon B."/>
            <person name="Glaser F."/>
            <person name="Hesse C.N."/>
            <person name="Kosti I."/>
            <person name="LaButti K."/>
            <person name="Lindquist E.A."/>
            <person name="Lucas S."/>
            <person name="Salamov A.A."/>
            <person name="Bradshaw R.E."/>
            <person name="Ciuffetti L."/>
            <person name="Hamelin R.C."/>
            <person name="Kema G.H.J."/>
            <person name="Lawrence C."/>
            <person name="Scott J.A."/>
            <person name="Spatafora J.W."/>
            <person name="Turgeon B.G."/>
            <person name="de Wit P.J.G.M."/>
            <person name="Zhong S."/>
            <person name="Goodwin S.B."/>
            <person name="Grigoriev I.V."/>
        </authorList>
    </citation>
    <scope>NUCLEOTIDE SEQUENCE [LARGE SCALE GENOMIC DNA]</scope>
    <source>
        <strain evidence="1 2">UAMH 10762</strain>
    </source>
</reference>
<dbReference type="KEGG" id="bcom:BAUCODRAFT_521269"/>
<dbReference type="EMBL" id="KB445557">
    <property type="protein sequence ID" value="EMC94991.1"/>
    <property type="molecule type" value="Genomic_DNA"/>
</dbReference>
<dbReference type="AlphaFoldDB" id="M2MEK1"/>
<protein>
    <submittedName>
        <fullName evidence="1">Uncharacterized protein</fullName>
    </submittedName>
</protein>
<evidence type="ECO:0000313" key="1">
    <source>
        <dbReference type="EMBL" id="EMC94991.1"/>
    </source>
</evidence>
<gene>
    <name evidence="1" type="ORF">BAUCODRAFT_521269</name>
</gene>